<evidence type="ECO:0008006" key="4">
    <source>
        <dbReference type="Google" id="ProtNLM"/>
    </source>
</evidence>
<evidence type="ECO:0000256" key="1">
    <source>
        <dbReference type="SAM" id="Phobius"/>
    </source>
</evidence>
<organism evidence="2 3">
    <name type="scientific">Candidatus Curtissbacteria bacterium RIFCSPLOWO2_01_FULL_38_11b</name>
    <dbReference type="NCBI Taxonomy" id="1797725"/>
    <lineage>
        <taxon>Bacteria</taxon>
        <taxon>Candidatus Curtissiibacteriota</taxon>
    </lineage>
</organism>
<feature type="transmembrane region" description="Helical" evidence="1">
    <location>
        <begin position="69"/>
        <end position="94"/>
    </location>
</feature>
<dbReference type="InterPro" id="IPR007165">
    <property type="entry name" value="Phage_holin_4_2"/>
</dbReference>
<comment type="caution">
    <text evidence="2">The sequence shown here is derived from an EMBL/GenBank/DDBJ whole genome shotgun (WGS) entry which is preliminary data.</text>
</comment>
<gene>
    <name evidence="2" type="ORF">A3A49_00190</name>
</gene>
<evidence type="ECO:0000313" key="2">
    <source>
        <dbReference type="EMBL" id="OGD98770.1"/>
    </source>
</evidence>
<protein>
    <recommendedName>
        <fullName evidence="4">Phage holin family protein</fullName>
    </recommendedName>
</protein>
<sequence>MRHILKSIIITLATVYVAFSLVPTINFGNDPKNIALFAGGIWVISQLINPIFSIILLPINLLTFGFLQFVLNIAFVFALINFLPGFSIFAYNFIGANIDGFIVPAMSFNEVSTILLVAFIITVVQKALHIIFE</sequence>
<keyword evidence="1" id="KW-0812">Transmembrane</keyword>
<reference evidence="2 3" key="1">
    <citation type="journal article" date="2016" name="Nat. Commun.">
        <title>Thousands of microbial genomes shed light on interconnected biogeochemical processes in an aquifer system.</title>
        <authorList>
            <person name="Anantharaman K."/>
            <person name="Brown C.T."/>
            <person name="Hug L.A."/>
            <person name="Sharon I."/>
            <person name="Castelle C.J."/>
            <person name="Probst A.J."/>
            <person name="Thomas B.C."/>
            <person name="Singh A."/>
            <person name="Wilkins M.J."/>
            <person name="Karaoz U."/>
            <person name="Brodie E.L."/>
            <person name="Williams K.H."/>
            <person name="Hubbard S.S."/>
            <person name="Banfield J.F."/>
        </authorList>
    </citation>
    <scope>NUCLEOTIDE SEQUENCE [LARGE SCALE GENOMIC DNA]</scope>
</reference>
<feature type="transmembrane region" description="Helical" evidence="1">
    <location>
        <begin position="34"/>
        <end position="57"/>
    </location>
</feature>
<dbReference type="Pfam" id="PF04020">
    <property type="entry name" value="Phage_holin_4_2"/>
    <property type="match status" value="1"/>
</dbReference>
<name>A0A1F5H3M4_9BACT</name>
<dbReference type="STRING" id="1797725.A3A49_00190"/>
<accession>A0A1F5H3M4</accession>
<keyword evidence="1" id="KW-0472">Membrane</keyword>
<keyword evidence="1" id="KW-1133">Transmembrane helix</keyword>
<feature type="transmembrane region" description="Helical" evidence="1">
    <location>
        <begin position="7"/>
        <end position="28"/>
    </location>
</feature>
<dbReference type="EMBL" id="MFBO01000005">
    <property type="protein sequence ID" value="OGD98770.1"/>
    <property type="molecule type" value="Genomic_DNA"/>
</dbReference>
<dbReference type="AlphaFoldDB" id="A0A1F5H3M4"/>
<proteinExistence type="predicted"/>
<dbReference type="Proteomes" id="UP000176740">
    <property type="component" value="Unassembled WGS sequence"/>
</dbReference>
<evidence type="ECO:0000313" key="3">
    <source>
        <dbReference type="Proteomes" id="UP000176740"/>
    </source>
</evidence>